<dbReference type="RefSeq" id="WP_039605922.1">
    <property type="nucleotide sequence ID" value="NZ_FMUP01000005.1"/>
</dbReference>
<proteinExistence type="predicted"/>
<dbReference type="GO" id="GO:0009307">
    <property type="term" value="P:DNA restriction-modification system"/>
    <property type="evidence" value="ECO:0007669"/>
    <property type="project" value="InterPro"/>
</dbReference>
<evidence type="ECO:0000256" key="2">
    <source>
        <dbReference type="ARBA" id="ARBA00022679"/>
    </source>
</evidence>
<dbReference type="STRING" id="706570.PT85_03580"/>
<dbReference type="OrthoDB" id="9805629at2"/>
<dbReference type="EMBL" id="JTAK01000001">
    <property type="protein sequence ID" value="KHO66642.1"/>
    <property type="molecule type" value="Genomic_DNA"/>
</dbReference>
<dbReference type="Pfam" id="PF02086">
    <property type="entry name" value="MethyltransfD12"/>
    <property type="match status" value="1"/>
</dbReference>
<keyword evidence="3" id="KW-0949">S-adenosyl-L-methionine</keyword>
<dbReference type="InterPro" id="IPR012263">
    <property type="entry name" value="M_m6A_EcoRV"/>
</dbReference>
<accession>A0A0B3C593</accession>
<evidence type="ECO:0000313" key="5">
    <source>
        <dbReference type="Proteomes" id="UP000030980"/>
    </source>
</evidence>
<keyword evidence="5" id="KW-1185">Reference proteome</keyword>
<dbReference type="GO" id="GO:0009007">
    <property type="term" value="F:site-specific DNA-methyltransferase (adenine-specific) activity"/>
    <property type="evidence" value="ECO:0007669"/>
    <property type="project" value="UniProtKB-EC"/>
</dbReference>
<dbReference type="GO" id="GO:0043565">
    <property type="term" value="F:sequence-specific DNA binding"/>
    <property type="evidence" value="ECO:0007669"/>
    <property type="project" value="TreeGrafter"/>
</dbReference>
<dbReference type="PIRSF" id="PIRSF000398">
    <property type="entry name" value="M_m6A_EcoRV"/>
    <property type="match status" value="1"/>
</dbReference>
<keyword evidence="2 4" id="KW-0808">Transferase</keyword>
<organism evidence="4 5">
    <name type="scientific">Pseudomonas flexibilis</name>
    <dbReference type="NCBI Taxonomy" id="706570"/>
    <lineage>
        <taxon>Bacteria</taxon>
        <taxon>Pseudomonadati</taxon>
        <taxon>Pseudomonadota</taxon>
        <taxon>Gammaproteobacteria</taxon>
        <taxon>Pseudomonadales</taxon>
        <taxon>Pseudomonadaceae</taxon>
        <taxon>Pseudomonas</taxon>
    </lineage>
</organism>
<keyword evidence="1 4" id="KW-0489">Methyltransferase</keyword>
<protein>
    <submittedName>
        <fullName evidence="4">DNA methyltransferase</fullName>
    </submittedName>
</protein>
<dbReference type="PRINTS" id="PR00505">
    <property type="entry name" value="D12N6MTFRASE"/>
</dbReference>
<name>A0A0B3C593_9PSED</name>
<dbReference type="InterPro" id="IPR012327">
    <property type="entry name" value="MeTrfase_D12"/>
</dbReference>
<gene>
    <name evidence="4" type="ORF">PT85_03580</name>
</gene>
<evidence type="ECO:0000256" key="1">
    <source>
        <dbReference type="ARBA" id="ARBA00022603"/>
    </source>
</evidence>
<dbReference type="PANTHER" id="PTHR30481">
    <property type="entry name" value="DNA ADENINE METHYLASE"/>
    <property type="match status" value="1"/>
</dbReference>
<dbReference type="AlphaFoldDB" id="A0A0B3C593"/>
<sequence>MSIAPSFVTPLRYPGGKGRLGAWLSELLEHNGLTGGLYVEPYAGGAGAAMYLLANNHVERIAINDIDPVVHAFWWAVLNDTERLVDKVLDTPVTMETWHQQREVIANAATHDLTTLGFATFFLNRTNRSGMIKGGVIGGQKQTGKYLIDARYKKEQLAERIARIGSMRDRIQLFNIDALELLRHPELDLNNRSLIYLDPPYYEKGSQLYRNHYKPDDHQEIAQAVMAIETPWLVTYDNCDEIKGLYSEAQGVEFSLHYSTNMLRPKATEAMFYGNLRLHSAPTLRR</sequence>
<dbReference type="InterPro" id="IPR029063">
    <property type="entry name" value="SAM-dependent_MTases_sf"/>
</dbReference>
<evidence type="ECO:0000313" key="4">
    <source>
        <dbReference type="EMBL" id="KHO66642.1"/>
    </source>
</evidence>
<dbReference type="GO" id="GO:0032259">
    <property type="term" value="P:methylation"/>
    <property type="evidence" value="ECO:0007669"/>
    <property type="project" value="UniProtKB-KW"/>
</dbReference>
<evidence type="ECO:0000256" key="3">
    <source>
        <dbReference type="ARBA" id="ARBA00022691"/>
    </source>
</evidence>
<dbReference type="Gene3D" id="3.40.50.150">
    <property type="entry name" value="Vaccinia Virus protein VP39"/>
    <property type="match status" value="2"/>
</dbReference>
<dbReference type="PANTHER" id="PTHR30481:SF2">
    <property type="entry name" value="SITE-SPECIFIC DNA-METHYLTRANSFERASE (ADENINE-SPECIFIC)"/>
    <property type="match status" value="1"/>
</dbReference>
<dbReference type="Proteomes" id="UP000030980">
    <property type="component" value="Unassembled WGS sequence"/>
</dbReference>
<reference evidence="4 5" key="1">
    <citation type="submission" date="2014-11" db="EMBL/GenBank/DDBJ databases">
        <title>Genome sequence of Pseudomonas tuomuerensis JCM 14085.</title>
        <authorList>
            <person name="Shin S.-K."/>
            <person name="Yi H."/>
        </authorList>
    </citation>
    <scope>NUCLEOTIDE SEQUENCE [LARGE SCALE GENOMIC DNA]</scope>
    <source>
        <strain evidence="4 5">JCM 14085</strain>
    </source>
</reference>
<comment type="caution">
    <text evidence="4">The sequence shown here is derived from an EMBL/GenBank/DDBJ whole genome shotgun (WGS) entry which is preliminary data.</text>
</comment>
<dbReference type="GO" id="GO:0006298">
    <property type="term" value="P:mismatch repair"/>
    <property type="evidence" value="ECO:0007669"/>
    <property type="project" value="TreeGrafter"/>
</dbReference>
<dbReference type="GO" id="GO:1904047">
    <property type="term" value="F:S-adenosyl-L-methionine binding"/>
    <property type="evidence" value="ECO:0007669"/>
    <property type="project" value="TreeGrafter"/>
</dbReference>
<dbReference type="SUPFAM" id="SSF53335">
    <property type="entry name" value="S-adenosyl-L-methionine-dependent methyltransferases"/>
    <property type="match status" value="1"/>
</dbReference>